<comment type="caution">
    <text evidence="1">The sequence shown here is derived from an EMBL/GenBank/DDBJ whole genome shotgun (WGS) entry which is preliminary data.</text>
</comment>
<evidence type="ECO:0000313" key="2">
    <source>
        <dbReference type="Proteomes" id="UP001079657"/>
    </source>
</evidence>
<gene>
    <name evidence="1" type="ORF">OXH55_14965</name>
</gene>
<protein>
    <recommendedName>
        <fullName evidence="3">HEAT repeat domain-containing protein</fullName>
    </recommendedName>
</protein>
<proteinExistence type="predicted"/>
<organism evidence="1 2">
    <name type="scientific">Clostridium ganghwense</name>
    <dbReference type="NCBI Taxonomy" id="312089"/>
    <lineage>
        <taxon>Bacteria</taxon>
        <taxon>Bacillati</taxon>
        <taxon>Bacillota</taxon>
        <taxon>Clostridia</taxon>
        <taxon>Eubacteriales</taxon>
        <taxon>Clostridiaceae</taxon>
        <taxon>Clostridium</taxon>
    </lineage>
</organism>
<name>A0ABT4CS94_9CLOT</name>
<dbReference type="RefSeq" id="WP_268050845.1">
    <property type="nucleotide sequence ID" value="NZ_JAPQES010000005.1"/>
</dbReference>
<reference evidence="1" key="1">
    <citation type="submission" date="2022-12" db="EMBL/GenBank/DDBJ databases">
        <authorList>
            <person name="Wang J."/>
        </authorList>
    </citation>
    <scope>NUCLEOTIDE SEQUENCE</scope>
    <source>
        <strain evidence="1">HY-42-06</strain>
    </source>
</reference>
<sequence>MAIRSVNYEYKKVSSNSRADIKNNNIVTLEQQICNTFKKSYISKADTKKIIESLPKINWNKYEEVNGEDGFELIRWIYELNIEDEEDIINMIKASKSLDAAYSELLAEKLKNMFLQNEIKFVEALSKVPDYTEEIGEELAFACMDKDKFNEDIENLIQSHKLSNVQKKVIKNMKTAFNNFIKRNINS</sequence>
<dbReference type="Proteomes" id="UP001079657">
    <property type="component" value="Unassembled WGS sequence"/>
</dbReference>
<evidence type="ECO:0000313" key="1">
    <source>
        <dbReference type="EMBL" id="MCY6371946.1"/>
    </source>
</evidence>
<accession>A0ABT4CS94</accession>
<evidence type="ECO:0008006" key="3">
    <source>
        <dbReference type="Google" id="ProtNLM"/>
    </source>
</evidence>
<dbReference type="EMBL" id="JAPQES010000005">
    <property type="protein sequence ID" value="MCY6371946.1"/>
    <property type="molecule type" value="Genomic_DNA"/>
</dbReference>
<keyword evidence="2" id="KW-1185">Reference proteome</keyword>